<evidence type="ECO:0000313" key="3">
    <source>
        <dbReference type="Proteomes" id="UP000824469"/>
    </source>
</evidence>
<keyword evidence="1" id="KW-0175">Coiled coil</keyword>
<reference evidence="2 3" key="1">
    <citation type="journal article" date="2021" name="Nat. Plants">
        <title>The Taxus genome provides insights into paclitaxel biosynthesis.</title>
        <authorList>
            <person name="Xiong X."/>
            <person name="Gou J."/>
            <person name="Liao Q."/>
            <person name="Li Y."/>
            <person name="Zhou Q."/>
            <person name="Bi G."/>
            <person name="Li C."/>
            <person name="Du R."/>
            <person name="Wang X."/>
            <person name="Sun T."/>
            <person name="Guo L."/>
            <person name="Liang H."/>
            <person name="Lu P."/>
            <person name="Wu Y."/>
            <person name="Zhang Z."/>
            <person name="Ro D.K."/>
            <person name="Shang Y."/>
            <person name="Huang S."/>
            <person name="Yan J."/>
        </authorList>
    </citation>
    <scope>NUCLEOTIDE SEQUENCE [LARGE SCALE GENOMIC DNA]</scope>
    <source>
        <strain evidence="2">Ta-2019</strain>
    </source>
</reference>
<name>A0AA38FEA3_TAXCH</name>
<feature type="non-terminal residue" evidence="2">
    <location>
        <position position="1"/>
    </location>
</feature>
<evidence type="ECO:0000313" key="2">
    <source>
        <dbReference type="EMBL" id="KAH9299453.1"/>
    </source>
</evidence>
<dbReference type="AlphaFoldDB" id="A0AA38FEA3"/>
<proteinExistence type="predicted"/>
<organism evidence="2 3">
    <name type="scientific">Taxus chinensis</name>
    <name type="common">Chinese yew</name>
    <name type="synonym">Taxus wallichiana var. chinensis</name>
    <dbReference type="NCBI Taxonomy" id="29808"/>
    <lineage>
        <taxon>Eukaryota</taxon>
        <taxon>Viridiplantae</taxon>
        <taxon>Streptophyta</taxon>
        <taxon>Embryophyta</taxon>
        <taxon>Tracheophyta</taxon>
        <taxon>Spermatophyta</taxon>
        <taxon>Pinopsida</taxon>
        <taxon>Pinidae</taxon>
        <taxon>Conifers II</taxon>
        <taxon>Cupressales</taxon>
        <taxon>Taxaceae</taxon>
        <taxon>Taxus</taxon>
    </lineage>
</organism>
<gene>
    <name evidence="2" type="ORF">KI387_031135</name>
</gene>
<protein>
    <submittedName>
        <fullName evidence="2">Uncharacterized protein</fullName>
    </submittedName>
</protein>
<keyword evidence="3" id="KW-1185">Reference proteome</keyword>
<comment type="caution">
    <text evidence="2">The sequence shown here is derived from an EMBL/GenBank/DDBJ whole genome shotgun (WGS) entry which is preliminary data.</text>
</comment>
<sequence length="144" mass="16318">MKIVMMMQESIWPSKGTLGEIVPGRRDRDLPPPFQELCENQESSLHTSKDFGVASEQEIVKDTVDVSSSWAECALPDANASVNRKLKNSEIEDLKKRLAKAEAAANKQQKVNKLHLGQSTDRRGKSLTRWECEVFMMNKQIQDE</sequence>
<accession>A0AA38FEA3</accession>
<evidence type="ECO:0000256" key="1">
    <source>
        <dbReference type="SAM" id="Coils"/>
    </source>
</evidence>
<feature type="coiled-coil region" evidence="1">
    <location>
        <begin position="84"/>
        <end position="111"/>
    </location>
</feature>
<dbReference type="EMBL" id="JAHRHJ020000010">
    <property type="protein sequence ID" value="KAH9299453.1"/>
    <property type="molecule type" value="Genomic_DNA"/>
</dbReference>
<dbReference type="Proteomes" id="UP000824469">
    <property type="component" value="Unassembled WGS sequence"/>
</dbReference>